<comment type="cofactor">
    <cofactor evidence="12">
        <name>Fe(2+)</name>
        <dbReference type="ChEBI" id="CHEBI:29033"/>
    </cofactor>
    <text evidence="12">Binds 1 Fe(2+) ion per subunit.</text>
</comment>
<dbReference type="Gene3D" id="2.60.120.650">
    <property type="entry name" value="Cupin"/>
    <property type="match status" value="1"/>
</dbReference>
<evidence type="ECO:0000256" key="1">
    <source>
        <dbReference type="ARBA" id="ARBA00004123"/>
    </source>
</evidence>
<dbReference type="InterPro" id="IPR049043">
    <property type="entry name" value="WHD_RIOX1"/>
</dbReference>
<gene>
    <name evidence="15" type="ORF">ACHAWO_002789</name>
</gene>
<comment type="subcellular location">
    <subcellularLocation>
        <location evidence="1 12">Nucleus</location>
    </subcellularLocation>
</comment>
<evidence type="ECO:0000256" key="7">
    <source>
        <dbReference type="ARBA" id="ARBA00023002"/>
    </source>
</evidence>
<keyword evidence="4 12" id="KW-0479">Metal-binding</keyword>
<organism evidence="15 16">
    <name type="scientific">Cyclotella atomus</name>
    <dbReference type="NCBI Taxonomy" id="382360"/>
    <lineage>
        <taxon>Eukaryota</taxon>
        <taxon>Sar</taxon>
        <taxon>Stramenopiles</taxon>
        <taxon>Ochrophyta</taxon>
        <taxon>Bacillariophyta</taxon>
        <taxon>Coscinodiscophyceae</taxon>
        <taxon>Thalassiosirophycidae</taxon>
        <taxon>Stephanodiscales</taxon>
        <taxon>Stephanodiscaceae</taxon>
        <taxon>Cyclotella</taxon>
    </lineage>
</organism>
<feature type="compositionally biased region" description="Basic and acidic residues" evidence="13">
    <location>
        <begin position="90"/>
        <end position="101"/>
    </location>
</feature>
<dbReference type="GO" id="GO:0005634">
    <property type="term" value="C:nucleus"/>
    <property type="evidence" value="ECO:0007669"/>
    <property type="project" value="UniProtKB-SubCell"/>
</dbReference>
<dbReference type="InterPro" id="IPR003347">
    <property type="entry name" value="JmjC_dom"/>
</dbReference>
<dbReference type="GO" id="GO:0005506">
    <property type="term" value="F:iron ion binding"/>
    <property type="evidence" value="ECO:0007669"/>
    <property type="project" value="UniProtKB-UniRule"/>
</dbReference>
<dbReference type="GO" id="GO:0016706">
    <property type="term" value="F:2-oxoglutarate-dependent dioxygenase activity"/>
    <property type="evidence" value="ECO:0007669"/>
    <property type="project" value="UniProtKB-UniRule"/>
</dbReference>
<keyword evidence="10 12" id="KW-0804">Transcription</keyword>
<evidence type="ECO:0000256" key="12">
    <source>
        <dbReference type="RuleBase" id="RU366061"/>
    </source>
</evidence>
<dbReference type="EC" id="1.14.11.-" evidence="12"/>
<keyword evidence="8 12" id="KW-0408">Iron</keyword>
<dbReference type="EMBL" id="JALLPJ020000522">
    <property type="protein sequence ID" value="KAL3789460.1"/>
    <property type="molecule type" value="Genomic_DNA"/>
</dbReference>
<dbReference type="AlphaFoldDB" id="A0ABD3PMS0"/>
<dbReference type="InterPro" id="IPR039994">
    <property type="entry name" value="NO66-like"/>
</dbReference>
<evidence type="ECO:0000256" key="13">
    <source>
        <dbReference type="SAM" id="MobiDB-lite"/>
    </source>
</evidence>
<comment type="function">
    <text evidence="12">Oxygenase that can act as both a histone lysine demethylase and a ribosomal histidine hydroxylase.</text>
</comment>
<evidence type="ECO:0000256" key="5">
    <source>
        <dbReference type="ARBA" id="ARBA00022853"/>
    </source>
</evidence>
<dbReference type="PANTHER" id="PTHR13096:SF8">
    <property type="entry name" value="RIBOSOMAL OXYGENASE 1"/>
    <property type="match status" value="1"/>
</dbReference>
<keyword evidence="16" id="KW-1185">Reference proteome</keyword>
<keyword evidence="3" id="KW-0678">Repressor</keyword>
<protein>
    <recommendedName>
        <fullName evidence="12">Bifunctional lysine-specific demethylase and histidyl-hydroxylase</fullName>
        <ecNumber evidence="12">1.14.11.-</ecNumber>
    </recommendedName>
</protein>
<dbReference type="PROSITE" id="PS51184">
    <property type="entry name" value="JMJC"/>
    <property type="match status" value="1"/>
</dbReference>
<feature type="domain" description="JmjC" evidence="14">
    <location>
        <begin position="324"/>
        <end position="484"/>
    </location>
</feature>
<proteinExistence type="inferred from homology"/>
<dbReference type="GO" id="GO:0006325">
    <property type="term" value="P:chromatin organization"/>
    <property type="evidence" value="ECO:0007669"/>
    <property type="project" value="UniProtKB-KW"/>
</dbReference>
<evidence type="ECO:0000256" key="4">
    <source>
        <dbReference type="ARBA" id="ARBA00022723"/>
    </source>
</evidence>
<comment type="similarity">
    <text evidence="2">Belongs to the ROX family. NO66 subfamily.</text>
</comment>
<evidence type="ECO:0000256" key="8">
    <source>
        <dbReference type="ARBA" id="ARBA00023004"/>
    </source>
</evidence>
<dbReference type="PANTHER" id="PTHR13096">
    <property type="entry name" value="MINA53 MYC INDUCED NUCLEAR ANTIGEN"/>
    <property type="match status" value="1"/>
</dbReference>
<keyword evidence="6 12" id="KW-0223">Dioxygenase</keyword>
<dbReference type="FunFam" id="3.90.930.40:FF:000001">
    <property type="entry name" value="ribosomal oxygenase 1 isoform X1"/>
    <property type="match status" value="1"/>
</dbReference>
<accession>A0ABD3PMS0</accession>
<dbReference type="Proteomes" id="UP001530400">
    <property type="component" value="Unassembled WGS sequence"/>
</dbReference>
<feature type="compositionally biased region" description="Basic residues" evidence="13">
    <location>
        <begin position="47"/>
        <end position="57"/>
    </location>
</feature>
<keyword evidence="11 12" id="KW-0539">Nucleus</keyword>
<dbReference type="Pfam" id="PF08007">
    <property type="entry name" value="JmjC_2"/>
    <property type="match status" value="1"/>
</dbReference>
<keyword evidence="5" id="KW-0156">Chromatin regulator</keyword>
<keyword evidence="9 12" id="KW-0805">Transcription regulation</keyword>
<dbReference type="Pfam" id="PF21233">
    <property type="entry name" value="WHD_RIOX1"/>
    <property type="match status" value="1"/>
</dbReference>
<dbReference type="Gene3D" id="1.10.10.1500">
    <property type="entry name" value="JmjC domain-containing ribosomal oxygenase (ROX), dimer domain"/>
    <property type="match status" value="1"/>
</dbReference>
<comment type="caution">
    <text evidence="15">The sequence shown here is derived from an EMBL/GenBank/DDBJ whole genome shotgun (WGS) entry which is preliminary data.</text>
</comment>
<dbReference type="Gene3D" id="3.90.930.40">
    <property type="match status" value="1"/>
</dbReference>
<evidence type="ECO:0000256" key="3">
    <source>
        <dbReference type="ARBA" id="ARBA00022491"/>
    </source>
</evidence>
<feature type="region of interest" description="Disordered" evidence="13">
    <location>
        <begin position="1"/>
        <end position="124"/>
    </location>
</feature>
<dbReference type="SUPFAM" id="SSF51197">
    <property type="entry name" value="Clavaminate synthase-like"/>
    <property type="match status" value="1"/>
</dbReference>
<evidence type="ECO:0000256" key="10">
    <source>
        <dbReference type="ARBA" id="ARBA00023163"/>
    </source>
</evidence>
<name>A0ABD3PMS0_9STRA</name>
<feature type="compositionally biased region" description="Acidic residues" evidence="13">
    <location>
        <begin position="541"/>
        <end position="551"/>
    </location>
</feature>
<evidence type="ECO:0000313" key="16">
    <source>
        <dbReference type="Proteomes" id="UP001530400"/>
    </source>
</evidence>
<evidence type="ECO:0000256" key="6">
    <source>
        <dbReference type="ARBA" id="ARBA00022964"/>
    </source>
</evidence>
<evidence type="ECO:0000256" key="9">
    <source>
        <dbReference type="ARBA" id="ARBA00023015"/>
    </source>
</evidence>
<evidence type="ECO:0000256" key="11">
    <source>
        <dbReference type="ARBA" id="ARBA00023242"/>
    </source>
</evidence>
<sequence>MTKRRKKEPSSQPDLDKFDDRTSPSAAADTSDIIEDGMKSNSGMSRAAKKRAKKRAKVGFQAGDVDQNDTTFTEAKKFTLPLDDSDNENELEREKIATKVEKKSKKKRKEAEPAAIGEEDVDADDLPDEAVNEMEPELEELLSTLTPMQILLLDEANGDEKPRAESDGVEANDLQDVNPLHIIGDVTTQHRAKVLLSSIISPSAVASTEFYEAHWGKKPLIAAFDESFEEKDESTLQRYQQHVTRLDGFLNRTIIDEMIRKNKLRYGCDLNVTRYTDSMGNGLRHRITLDPPPKKIKKKNAEDDLEYIVANPKDVWSNVDTSHCTVRLLRPHEHNENIHAMLSLLESEFGCMVGSNAYLTPLNSQGFAPHYDDVDVFILQLEGFKRWRVYVPFNKAETLPRASSRDYTEKEVEEMGEEEVDMVLGPGDVMYLPRGWIHQAETVARPSHMPKVPGVKDDHSLHLTVSAMQNWSWADFLELLIPEALEGAVASDKSTSLREGLPVNFLSYMGTMHSLEEEDELPEGLKQVMEAQKASGNGGGDENESDDDNQVSDENALADMLARQQVRALQRAFKEEAKKKIMRVCKQAMSMLDDACDQIGVRFLSDRLPPALLKPEVALTKESHSTSLHHDATKKIWPNTLCRLVRPNIARLVIEESKAVIYHCLDNSLVFHETPLSPMEFEVDDAPALEQLLTTVEPHWIMVKDLIHGDVEDKMEIAQALYDEGLLATMLMENPDRSVQTG</sequence>
<evidence type="ECO:0000256" key="2">
    <source>
        <dbReference type="ARBA" id="ARBA00010309"/>
    </source>
</evidence>
<evidence type="ECO:0000259" key="14">
    <source>
        <dbReference type="PROSITE" id="PS51184"/>
    </source>
</evidence>
<keyword evidence="7 12" id="KW-0560">Oxidoreductase</keyword>
<feature type="region of interest" description="Disordered" evidence="13">
    <location>
        <begin position="532"/>
        <end position="551"/>
    </location>
</feature>
<reference evidence="15 16" key="1">
    <citation type="submission" date="2024-10" db="EMBL/GenBank/DDBJ databases">
        <title>Updated reference genomes for cyclostephanoid diatoms.</title>
        <authorList>
            <person name="Roberts W.R."/>
            <person name="Alverson A.J."/>
        </authorList>
    </citation>
    <scope>NUCLEOTIDE SEQUENCE [LARGE SCALE GENOMIC DNA]</scope>
    <source>
        <strain evidence="15 16">AJA010-31</strain>
    </source>
</reference>
<evidence type="ECO:0000313" key="15">
    <source>
        <dbReference type="EMBL" id="KAL3789460.1"/>
    </source>
</evidence>